<accession>A0AAV4LAT3</accession>
<gene>
    <name evidence="3" type="ORF">DNHGIG_05330</name>
</gene>
<dbReference type="Gene3D" id="3.40.50.1110">
    <property type="entry name" value="SGNH hydrolase"/>
    <property type="match status" value="1"/>
</dbReference>
<dbReference type="Pfam" id="PF13472">
    <property type="entry name" value="Lipase_GDSL_2"/>
    <property type="match status" value="1"/>
</dbReference>
<keyword evidence="4" id="KW-1185">Reference proteome</keyword>
<dbReference type="AlphaFoldDB" id="A0AAV4LAT3"/>
<dbReference type="PANTHER" id="PTHR30383:SF27">
    <property type="entry name" value="SPORE GERMINATION LIPASE LIPC"/>
    <property type="match status" value="1"/>
</dbReference>
<feature type="transmembrane region" description="Helical" evidence="1">
    <location>
        <begin position="7"/>
        <end position="27"/>
    </location>
</feature>
<comment type="caution">
    <text evidence="3">The sequence shown here is derived from an EMBL/GenBank/DDBJ whole genome shotgun (WGS) entry which is preliminary data.</text>
</comment>
<dbReference type="EMBL" id="BOQE01000001">
    <property type="protein sequence ID" value="GIM44984.1"/>
    <property type="molecule type" value="Genomic_DNA"/>
</dbReference>
<protein>
    <recommendedName>
        <fullName evidence="2">SGNH hydrolase-type esterase domain-containing protein</fullName>
    </recommendedName>
</protein>
<evidence type="ECO:0000313" key="3">
    <source>
        <dbReference type="EMBL" id="GIM44984.1"/>
    </source>
</evidence>
<dbReference type="InterPro" id="IPR013830">
    <property type="entry name" value="SGNH_hydro"/>
</dbReference>
<dbReference type="CDD" id="cd04506">
    <property type="entry name" value="SGNH_hydrolase_YpmR_like"/>
    <property type="match status" value="1"/>
</dbReference>
<organism evidence="3 4">
    <name type="scientific">Collibacillus ludicampi</name>
    <dbReference type="NCBI Taxonomy" id="2771369"/>
    <lineage>
        <taxon>Bacteria</taxon>
        <taxon>Bacillati</taxon>
        <taxon>Bacillota</taxon>
        <taxon>Bacilli</taxon>
        <taxon>Bacillales</taxon>
        <taxon>Alicyclobacillaceae</taxon>
        <taxon>Collibacillus</taxon>
    </lineage>
</organism>
<name>A0AAV4LAT3_9BACL</name>
<dbReference type="RefSeq" id="WP_282198230.1">
    <property type="nucleotide sequence ID" value="NZ_BOQE01000001.1"/>
</dbReference>
<keyword evidence="1" id="KW-1133">Transmembrane helix</keyword>
<reference evidence="3" key="1">
    <citation type="journal article" date="2023" name="Int. J. Syst. Evol. Microbiol.">
        <title>Collibacillus ludicampi gen. nov., sp. nov., a new soil bacterium of the family Alicyclobacillaceae.</title>
        <authorList>
            <person name="Jojima T."/>
            <person name="Ioku Y."/>
            <person name="Fukuta Y."/>
            <person name="Shirasaka N."/>
            <person name="Matsumura Y."/>
            <person name="Mori M."/>
        </authorList>
    </citation>
    <scope>NUCLEOTIDE SEQUENCE</scope>
    <source>
        <strain evidence="3">TP075</strain>
    </source>
</reference>
<proteinExistence type="predicted"/>
<evidence type="ECO:0000256" key="1">
    <source>
        <dbReference type="SAM" id="Phobius"/>
    </source>
</evidence>
<evidence type="ECO:0000313" key="4">
    <source>
        <dbReference type="Proteomes" id="UP001057291"/>
    </source>
</evidence>
<evidence type="ECO:0000259" key="2">
    <source>
        <dbReference type="Pfam" id="PF13472"/>
    </source>
</evidence>
<dbReference type="Proteomes" id="UP001057291">
    <property type="component" value="Unassembled WGS sequence"/>
</dbReference>
<dbReference type="SUPFAM" id="SSF52266">
    <property type="entry name" value="SGNH hydrolase"/>
    <property type="match status" value="1"/>
</dbReference>
<keyword evidence="1" id="KW-0472">Membrane</keyword>
<sequence>MRGIRIFSIGSLLVSLVCIIGFIWAYLDQKMPHTAVTTAQIPQTATEKNEMKVVALGDSLTRGYGDASGKGYVGDVIDQLRTHSHSSISLSNLAINGQTSRQLLQQLGQKEVLRQIQQADVILMTIGGNDLNQQGRTINDLNSSHIQEILSSYKDNLSHILQQIRSVNPHATLYFVGLYNPYMDVTDANSISQIVRQWNHETADLIAGYSNTVFVPTFDLFQLHEDQYLYVDHFHPNTKGYQRIADRITPLLIP</sequence>
<feature type="domain" description="SGNH hydrolase-type esterase" evidence="2">
    <location>
        <begin position="55"/>
        <end position="243"/>
    </location>
</feature>
<dbReference type="InterPro" id="IPR036514">
    <property type="entry name" value="SGNH_hydro_sf"/>
</dbReference>
<dbReference type="PANTHER" id="PTHR30383">
    <property type="entry name" value="THIOESTERASE 1/PROTEASE 1/LYSOPHOSPHOLIPASE L1"/>
    <property type="match status" value="1"/>
</dbReference>
<dbReference type="InterPro" id="IPR051532">
    <property type="entry name" value="Ester_Hydrolysis_Enzymes"/>
</dbReference>
<keyword evidence="1" id="KW-0812">Transmembrane</keyword>
<dbReference type="GO" id="GO:0004622">
    <property type="term" value="F:phosphatidylcholine lysophospholipase activity"/>
    <property type="evidence" value="ECO:0007669"/>
    <property type="project" value="TreeGrafter"/>
</dbReference>